<sequence>MLVLLHLLCALCLTSAAHAAVQPAPVPADVAVAASVAAPVDVDAHTLCPSAAGVDQRTGPSPLLLLLGLAVVTVVWLAAPRLRRSRRRVLPGAAPRPLLPFIALGVLRV</sequence>
<gene>
    <name evidence="3" type="ORF">Nans01_43070</name>
</gene>
<keyword evidence="1" id="KW-1133">Transmembrane helix</keyword>
<evidence type="ECO:0000313" key="4">
    <source>
        <dbReference type="Proteomes" id="UP001165092"/>
    </source>
</evidence>
<feature type="signal peptide" evidence="2">
    <location>
        <begin position="1"/>
        <end position="19"/>
    </location>
</feature>
<keyword evidence="4" id="KW-1185">Reference proteome</keyword>
<name>A0A9W6PAH3_9ACTN</name>
<dbReference type="AlphaFoldDB" id="A0A9W6PAH3"/>
<evidence type="ECO:0000256" key="2">
    <source>
        <dbReference type="SAM" id="SignalP"/>
    </source>
</evidence>
<dbReference type="EMBL" id="BSQG01000010">
    <property type="protein sequence ID" value="GLU49956.1"/>
    <property type="molecule type" value="Genomic_DNA"/>
</dbReference>
<accession>A0A9W6PAH3</accession>
<reference evidence="3" key="1">
    <citation type="submission" date="2023-02" db="EMBL/GenBank/DDBJ databases">
        <title>Nocardiopsis ansamitocini NBRC 112285.</title>
        <authorList>
            <person name="Ichikawa N."/>
            <person name="Sato H."/>
            <person name="Tonouchi N."/>
        </authorList>
    </citation>
    <scope>NUCLEOTIDE SEQUENCE</scope>
    <source>
        <strain evidence="3">NBRC 112285</strain>
    </source>
</reference>
<evidence type="ECO:0000256" key="1">
    <source>
        <dbReference type="SAM" id="Phobius"/>
    </source>
</evidence>
<feature type="transmembrane region" description="Helical" evidence="1">
    <location>
        <begin position="63"/>
        <end position="79"/>
    </location>
</feature>
<evidence type="ECO:0000313" key="3">
    <source>
        <dbReference type="EMBL" id="GLU49956.1"/>
    </source>
</evidence>
<proteinExistence type="predicted"/>
<protein>
    <recommendedName>
        <fullName evidence="5">MYXO-CTERM domain-containing protein</fullName>
    </recommendedName>
</protein>
<keyword evidence="1" id="KW-0812">Transmembrane</keyword>
<comment type="caution">
    <text evidence="3">The sequence shown here is derived from an EMBL/GenBank/DDBJ whole genome shotgun (WGS) entry which is preliminary data.</text>
</comment>
<keyword evidence="1" id="KW-0472">Membrane</keyword>
<feature type="chain" id="PRO_5040731377" description="MYXO-CTERM domain-containing protein" evidence="2">
    <location>
        <begin position="20"/>
        <end position="109"/>
    </location>
</feature>
<dbReference type="Proteomes" id="UP001165092">
    <property type="component" value="Unassembled WGS sequence"/>
</dbReference>
<evidence type="ECO:0008006" key="5">
    <source>
        <dbReference type="Google" id="ProtNLM"/>
    </source>
</evidence>
<organism evidence="3 4">
    <name type="scientific">Nocardiopsis ansamitocini</name>
    <dbReference type="NCBI Taxonomy" id="1670832"/>
    <lineage>
        <taxon>Bacteria</taxon>
        <taxon>Bacillati</taxon>
        <taxon>Actinomycetota</taxon>
        <taxon>Actinomycetes</taxon>
        <taxon>Streptosporangiales</taxon>
        <taxon>Nocardiopsidaceae</taxon>
        <taxon>Nocardiopsis</taxon>
    </lineage>
</organism>
<keyword evidence="2" id="KW-0732">Signal</keyword>